<dbReference type="OrthoDB" id="9812790at2"/>
<evidence type="ECO:0000256" key="2">
    <source>
        <dbReference type="ARBA" id="ARBA00011838"/>
    </source>
</evidence>
<dbReference type="Proteomes" id="UP000179441">
    <property type="component" value="Unassembled WGS sequence"/>
</dbReference>
<feature type="domain" description="Large ribosomal subunit protein uL30-like ferredoxin-like fold" evidence="7">
    <location>
        <begin position="4"/>
        <end position="54"/>
    </location>
</feature>
<keyword evidence="3 5" id="KW-0689">Ribosomal protein</keyword>
<dbReference type="GO" id="GO:0022625">
    <property type="term" value="C:cytosolic large ribosomal subunit"/>
    <property type="evidence" value="ECO:0007669"/>
    <property type="project" value="TreeGrafter"/>
</dbReference>
<dbReference type="SUPFAM" id="SSF55129">
    <property type="entry name" value="Ribosomal protein L30p/L7e"/>
    <property type="match status" value="1"/>
</dbReference>
<dbReference type="PANTHER" id="PTHR15892:SF2">
    <property type="entry name" value="LARGE RIBOSOMAL SUBUNIT PROTEIN UL30M"/>
    <property type="match status" value="1"/>
</dbReference>
<evidence type="ECO:0000313" key="13">
    <source>
        <dbReference type="Proteomes" id="UP000180043"/>
    </source>
</evidence>
<evidence type="ECO:0000313" key="12">
    <source>
        <dbReference type="Proteomes" id="UP000179441"/>
    </source>
</evidence>
<dbReference type="GeneID" id="93380734"/>
<evidence type="ECO:0000313" key="15">
    <source>
        <dbReference type="Proteomes" id="UP000317728"/>
    </source>
</evidence>
<dbReference type="Pfam" id="PF00327">
    <property type="entry name" value="Ribosomal_L30"/>
    <property type="match status" value="1"/>
</dbReference>
<dbReference type="PATRIC" id="fig|1774.35.peg.3767"/>
<protein>
    <recommendedName>
        <fullName evidence="5">Large ribosomal subunit protein uL30</fullName>
    </recommendedName>
</protein>
<evidence type="ECO:0000256" key="1">
    <source>
        <dbReference type="ARBA" id="ARBA00007594"/>
    </source>
</evidence>
<dbReference type="RefSeq" id="WP_005055719.1">
    <property type="nucleotide sequence ID" value="NZ_BSAK01000012.1"/>
</dbReference>
<dbReference type="SMR" id="A0A0E3TSR4"/>
<reference evidence="8 14" key="1">
    <citation type="submission" date="2016-10" db="EMBL/GenBank/DDBJ databases">
        <title>Evaluation of Human, Animal and Environmental Mycobacterium chelonae Isolates by Core Genome Phylogenomic Analysis, Targeted Gene Comparison, and Anti-microbial Susceptibility Patterns: A Tale of Mistaken Identities.</title>
        <authorList>
            <person name="Fogelson S.B."/>
            <person name="Camus A.C."/>
            <person name="Lorenz W."/>
            <person name="Vasireddy R."/>
            <person name="Vasireddy S."/>
            <person name="Smith T."/>
            <person name="Brown-Elliott B.A."/>
            <person name="Wallace R.J.Jr."/>
            <person name="Hasan N.A."/>
            <person name="Reischl U."/>
            <person name="Sanchez S."/>
        </authorList>
    </citation>
    <scope>NUCLEOTIDE SEQUENCE [LARGE SCALE GENOMIC DNA]</scope>
    <source>
        <strain evidence="8 14">42895</strain>
    </source>
</reference>
<organism evidence="9 13">
    <name type="scientific">Mycobacteroides chelonae</name>
    <name type="common">Mycobacterium chelonae</name>
    <dbReference type="NCBI Taxonomy" id="1774"/>
    <lineage>
        <taxon>Bacteria</taxon>
        <taxon>Bacillati</taxon>
        <taxon>Actinomycetota</taxon>
        <taxon>Actinomycetes</taxon>
        <taxon>Mycobacteriales</taxon>
        <taxon>Mycobacteriaceae</taxon>
        <taxon>Mycobacteroides</taxon>
    </lineage>
</organism>
<dbReference type="Proteomes" id="UP000180113">
    <property type="component" value="Unassembled WGS sequence"/>
</dbReference>
<dbReference type="EMBL" id="CP041150">
    <property type="protein sequence ID" value="QDF72162.1"/>
    <property type="molecule type" value="Genomic_DNA"/>
</dbReference>
<proteinExistence type="inferred from homology"/>
<dbReference type="InterPro" id="IPR036919">
    <property type="entry name" value="Ribo_uL30_ferredoxin-like_sf"/>
</dbReference>
<sequence>MADVKITQVRSTIGARWKQRESLKTLGLRKIRQTVVREDNAQTRGLLQVVRHLVTVEDVK</sequence>
<dbReference type="PIRSF" id="PIRSF002211">
    <property type="entry name" value="Ribosomal_L30_bac-type"/>
    <property type="match status" value="1"/>
</dbReference>
<evidence type="ECO:0000313" key="14">
    <source>
        <dbReference type="Proteomes" id="UP000180113"/>
    </source>
</evidence>
<dbReference type="FunFam" id="3.30.1390.20:FF:000001">
    <property type="entry name" value="50S ribosomal protein L30"/>
    <property type="match status" value="1"/>
</dbReference>
<gene>
    <name evidence="5 11" type="primary">rpmD</name>
    <name evidence="8" type="ORF">BKG62_10345</name>
    <name evidence="9" type="ORF">BKG82_21360</name>
    <name evidence="10" type="ORF">BKG84_17055</name>
    <name evidence="11" type="ORF">FJK96_19695</name>
</gene>
<dbReference type="HOGENOM" id="CLU_131047_2_0_11"/>
<dbReference type="GO" id="GO:0003735">
    <property type="term" value="F:structural constituent of ribosome"/>
    <property type="evidence" value="ECO:0007669"/>
    <property type="project" value="InterPro"/>
</dbReference>
<dbReference type="HAMAP" id="MF_01371_B">
    <property type="entry name" value="Ribosomal_uL30_B"/>
    <property type="match status" value="1"/>
</dbReference>
<dbReference type="EMBL" id="MLHW01000009">
    <property type="protein sequence ID" value="OHT51317.1"/>
    <property type="molecule type" value="Genomic_DNA"/>
</dbReference>
<evidence type="ECO:0000256" key="3">
    <source>
        <dbReference type="ARBA" id="ARBA00022980"/>
    </source>
</evidence>
<dbReference type="Proteomes" id="UP000317728">
    <property type="component" value="Chromosome"/>
</dbReference>
<dbReference type="NCBIfam" id="TIGR01308">
    <property type="entry name" value="rpmD_bact"/>
    <property type="match status" value="1"/>
</dbReference>
<evidence type="ECO:0000313" key="11">
    <source>
        <dbReference type="EMBL" id="QDF72162.1"/>
    </source>
</evidence>
<reference evidence="11 15" key="3">
    <citation type="submission" date="2019-06" db="EMBL/GenBank/DDBJ databases">
        <title>Whole geneome sequnce of Mycobacteroides chelonae M77 isolated from bovine milk from Meghalaya, India.</title>
        <authorList>
            <person name="Vise E."/>
            <person name="Das S."/>
            <person name="Garg A."/>
            <person name="Ghatak S."/>
            <person name="Shakuntala I."/>
            <person name="Milton A.A.P."/>
            <person name="Karam A."/>
            <person name="Sanjukta R."/>
            <person name="Puro K."/>
            <person name="Sen A."/>
        </authorList>
    </citation>
    <scope>NUCLEOTIDE SEQUENCE [LARGE SCALE GENOMIC DNA]</scope>
    <source>
        <strain evidence="11 15">M77</strain>
    </source>
</reference>
<evidence type="ECO:0000259" key="7">
    <source>
        <dbReference type="Pfam" id="PF00327"/>
    </source>
</evidence>
<dbReference type="InterPro" id="IPR016082">
    <property type="entry name" value="Ribosomal_uL30_ferredoxin-like"/>
</dbReference>
<dbReference type="EMBL" id="MLIS01000001">
    <property type="protein sequence ID" value="OHU79841.1"/>
    <property type="molecule type" value="Genomic_DNA"/>
</dbReference>
<dbReference type="InterPro" id="IPR018038">
    <property type="entry name" value="Ribosomal_uL30_CS"/>
</dbReference>
<evidence type="ECO:0000313" key="9">
    <source>
        <dbReference type="EMBL" id="OHU51194.1"/>
    </source>
</evidence>
<evidence type="ECO:0000256" key="6">
    <source>
        <dbReference type="RuleBase" id="RU003734"/>
    </source>
</evidence>
<dbReference type="Gene3D" id="3.30.1390.20">
    <property type="entry name" value="Ribosomal protein L30, ferredoxin-like fold domain"/>
    <property type="match status" value="1"/>
</dbReference>
<evidence type="ECO:0000256" key="5">
    <source>
        <dbReference type="HAMAP-Rule" id="MF_01371"/>
    </source>
</evidence>
<dbReference type="PROSITE" id="PS00634">
    <property type="entry name" value="RIBOSOMAL_L30"/>
    <property type="match status" value="1"/>
</dbReference>
<evidence type="ECO:0000313" key="8">
    <source>
        <dbReference type="EMBL" id="OHT51317.1"/>
    </source>
</evidence>
<dbReference type="EMBL" id="MLIQ01000023">
    <property type="protein sequence ID" value="OHU51194.1"/>
    <property type="molecule type" value="Genomic_DNA"/>
</dbReference>
<dbReference type="Proteomes" id="UP000180043">
    <property type="component" value="Unassembled WGS sequence"/>
</dbReference>
<comment type="subunit">
    <text evidence="2 5">Part of the 50S ribosomal subunit.</text>
</comment>
<dbReference type="InterPro" id="IPR005996">
    <property type="entry name" value="Ribosomal_uL30_bac-type"/>
</dbReference>
<reference evidence="12 13" key="2">
    <citation type="submission" date="2016-10" db="EMBL/GenBank/DDBJ databases">
        <title>Evaluation of Human, Veterinary and Environmental Mycobacterium chelonae Isolates by Core Genome Phylogenomic Analysis, Targeted Gene Comparison, and Anti-microbial Susceptibility Patterns: A Tale of Mistaken Identities.</title>
        <authorList>
            <person name="Fogelson S.B."/>
            <person name="Camus A.C."/>
            <person name="Lorenz W."/>
            <person name="Vasireddy R."/>
            <person name="Vasireddy S."/>
            <person name="Smith T."/>
            <person name="Brown-Elliott B.A."/>
            <person name="Wallace R.J.Jr."/>
            <person name="Hasan N.A."/>
            <person name="Reischl U."/>
            <person name="Sanchez S."/>
        </authorList>
    </citation>
    <scope>NUCLEOTIDE SEQUENCE [LARGE SCALE GENOMIC DNA]</scope>
    <source>
        <strain evidence="9 13">15515</strain>
        <strain evidence="10 12">15518</strain>
    </source>
</reference>
<dbReference type="GO" id="GO:0006412">
    <property type="term" value="P:translation"/>
    <property type="evidence" value="ECO:0007669"/>
    <property type="project" value="UniProtKB-UniRule"/>
</dbReference>
<keyword evidence="4 5" id="KW-0687">Ribonucleoprotein</keyword>
<keyword evidence="12" id="KW-1185">Reference proteome</keyword>
<dbReference type="GeneID" id="31681346"/>
<name>A0A0E3TSR4_MYCCH</name>
<accession>A0A0E3TSR4</accession>
<evidence type="ECO:0000256" key="4">
    <source>
        <dbReference type="ARBA" id="ARBA00023274"/>
    </source>
</evidence>
<dbReference type="PANTHER" id="PTHR15892">
    <property type="entry name" value="MITOCHONDRIAL RIBOSOMAL PROTEIN L30"/>
    <property type="match status" value="1"/>
</dbReference>
<evidence type="ECO:0000313" key="10">
    <source>
        <dbReference type="EMBL" id="OHU79841.1"/>
    </source>
</evidence>
<dbReference type="AlphaFoldDB" id="A0A0E3TSR4"/>
<dbReference type="CDD" id="cd01658">
    <property type="entry name" value="Ribosomal_L30"/>
    <property type="match status" value="1"/>
</dbReference>
<comment type="similarity">
    <text evidence="1 5 6">Belongs to the universal ribosomal protein uL30 family.</text>
</comment>